<dbReference type="GO" id="GO:0005789">
    <property type="term" value="C:endoplasmic reticulum membrane"/>
    <property type="evidence" value="ECO:0007669"/>
    <property type="project" value="UniProtKB-SubCell"/>
</dbReference>
<accession>A0A7J7P1N5</accession>
<comment type="caution">
    <text evidence="8">The sequence shown here is derived from an EMBL/GenBank/DDBJ whole genome shotgun (WGS) entry which is preliminary data.</text>
</comment>
<dbReference type="PANTHER" id="PTHR21212">
    <property type="entry name" value="BERNARDINELLI-SEIP CONGENITAL LIPODYSTROPHY 2 HOMOLOG BSCL2 PROTEIN"/>
    <property type="match status" value="1"/>
</dbReference>
<evidence type="ECO:0000256" key="1">
    <source>
        <dbReference type="ARBA" id="ARBA00004477"/>
    </source>
</evidence>
<name>A0A7J7P1N5_9MAGN</name>
<protein>
    <recommendedName>
        <fullName evidence="10">Seipin</fullName>
    </recommendedName>
</protein>
<proteinExistence type="predicted"/>
<dbReference type="Pfam" id="PF06775">
    <property type="entry name" value="Seipin"/>
    <property type="match status" value="1"/>
</dbReference>
<evidence type="ECO:0000256" key="2">
    <source>
        <dbReference type="ARBA" id="ARBA00022692"/>
    </source>
</evidence>
<feature type="transmembrane region" description="Helical" evidence="7">
    <location>
        <begin position="128"/>
        <end position="148"/>
    </location>
</feature>
<evidence type="ECO:0008006" key="10">
    <source>
        <dbReference type="Google" id="ProtNLM"/>
    </source>
</evidence>
<dbReference type="GO" id="GO:0006629">
    <property type="term" value="P:lipid metabolic process"/>
    <property type="evidence" value="ECO:0007669"/>
    <property type="project" value="UniProtKB-KW"/>
</dbReference>
<keyword evidence="3" id="KW-0256">Endoplasmic reticulum</keyword>
<dbReference type="GO" id="GO:0140042">
    <property type="term" value="P:lipid droplet formation"/>
    <property type="evidence" value="ECO:0007669"/>
    <property type="project" value="UniProtKB-ARBA"/>
</dbReference>
<gene>
    <name evidence="8" type="ORF">GIB67_027051</name>
</gene>
<evidence type="ECO:0000256" key="3">
    <source>
        <dbReference type="ARBA" id="ARBA00022824"/>
    </source>
</evidence>
<feature type="transmembrane region" description="Helical" evidence="7">
    <location>
        <begin position="186"/>
        <end position="211"/>
    </location>
</feature>
<keyword evidence="4 7" id="KW-1133">Transmembrane helix</keyword>
<evidence type="ECO:0000313" key="8">
    <source>
        <dbReference type="EMBL" id="KAF6173356.1"/>
    </source>
</evidence>
<evidence type="ECO:0000256" key="5">
    <source>
        <dbReference type="ARBA" id="ARBA00023098"/>
    </source>
</evidence>
<comment type="subcellular location">
    <subcellularLocation>
        <location evidence="1">Endoplasmic reticulum membrane</location>
        <topology evidence="1">Multi-pass membrane protein</topology>
    </subcellularLocation>
</comment>
<dbReference type="OrthoDB" id="3990054at2759"/>
<keyword evidence="5" id="KW-0443">Lipid metabolism</keyword>
<dbReference type="PANTHER" id="PTHR21212:SF0">
    <property type="entry name" value="SEIPIN"/>
    <property type="match status" value="1"/>
</dbReference>
<reference evidence="8 9" key="1">
    <citation type="journal article" date="2020" name="IScience">
        <title>Genome Sequencing of the Endangered Kingdonia uniflora (Circaeasteraceae, Ranunculales) Reveals Potential Mechanisms of Evolutionary Specialization.</title>
        <authorList>
            <person name="Sun Y."/>
            <person name="Deng T."/>
            <person name="Zhang A."/>
            <person name="Moore M.J."/>
            <person name="Landis J.B."/>
            <person name="Lin N."/>
            <person name="Zhang H."/>
            <person name="Zhang X."/>
            <person name="Huang J."/>
            <person name="Zhang X."/>
            <person name="Sun H."/>
            <person name="Wang H."/>
        </authorList>
    </citation>
    <scope>NUCLEOTIDE SEQUENCE [LARGE SCALE GENOMIC DNA]</scope>
    <source>
        <strain evidence="8">TB1705</strain>
        <tissue evidence="8">Leaf</tissue>
    </source>
</reference>
<dbReference type="EMBL" id="JACGCM010000347">
    <property type="protein sequence ID" value="KAF6173356.1"/>
    <property type="molecule type" value="Genomic_DNA"/>
</dbReference>
<evidence type="ECO:0000256" key="7">
    <source>
        <dbReference type="SAM" id="Phobius"/>
    </source>
</evidence>
<feature type="transmembrane region" description="Helical" evidence="7">
    <location>
        <begin position="401"/>
        <end position="425"/>
    </location>
</feature>
<dbReference type="Proteomes" id="UP000541444">
    <property type="component" value="Unassembled WGS sequence"/>
</dbReference>
<dbReference type="AlphaFoldDB" id="A0A7J7P1N5"/>
<evidence type="ECO:0000256" key="6">
    <source>
        <dbReference type="ARBA" id="ARBA00023136"/>
    </source>
</evidence>
<dbReference type="InterPro" id="IPR009617">
    <property type="entry name" value="Seipin"/>
</dbReference>
<evidence type="ECO:0000256" key="4">
    <source>
        <dbReference type="ARBA" id="ARBA00022989"/>
    </source>
</evidence>
<dbReference type="CDD" id="cd23995">
    <property type="entry name" value="Seipin_BSCL2_like"/>
    <property type="match status" value="1"/>
</dbReference>
<keyword evidence="6 7" id="KW-0472">Membrane</keyword>
<keyword evidence="9" id="KW-1185">Reference proteome</keyword>
<organism evidence="8 9">
    <name type="scientific">Kingdonia uniflora</name>
    <dbReference type="NCBI Taxonomy" id="39325"/>
    <lineage>
        <taxon>Eukaryota</taxon>
        <taxon>Viridiplantae</taxon>
        <taxon>Streptophyta</taxon>
        <taxon>Embryophyta</taxon>
        <taxon>Tracheophyta</taxon>
        <taxon>Spermatophyta</taxon>
        <taxon>Magnoliopsida</taxon>
        <taxon>Ranunculales</taxon>
        <taxon>Circaeasteraceae</taxon>
        <taxon>Kingdonia</taxon>
    </lineage>
</organism>
<sequence>MGEESKFPNVETELEFIDLPNFSRIKTVKNGVEDDIVVIKSEPRYGYGSQYPFGYRSGHLSPRERRNKIVLGFNGRENAYDESSKQSSASIVLANGASPLVDIDYYSQSHVFLLIELVIKAMGFQANLMIRFFTFPIWVMYYSLMLVLDPFWILKWANKRVVENVTRRFNTKMSIWNLMVRFSWGFFWSSYVCFVLFGFLVLGFVMGGVTMRYMVEEPIKMRETLNFDYTQTNPAALFPVYPGSNCGGNAEVVTYVRSRIIPPNHKLQLGISLTLPESDYNQKLGVFQVRVDFLSANGKVTATSSYPCMLKFKSLLIRYIETVLNTFPLLAGYSSESQTLNLNMRSFIEGNEPTSCLKVILEQRAEYRPGTGIPEIYAASLALDSELPLIKRVIWYWKKTIFIWISMGFFITELMLILVCCRPIIIPKVRARHRSAKGKANEKMLPLIKGS</sequence>
<evidence type="ECO:0000313" key="9">
    <source>
        <dbReference type="Proteomes" id="UP000541444"/>
    </source>
</evidence>
<keyword evidence="2 7" id="KW-0812">Transmembrane</keyword>